<comment type="caution">
    <text evidence="3">The sequence shown here is derived from an EMBL/GenBank/DDBJ whole genome shotgun (WGS) entry which is preliminary data.</text>
</comment>
<dbReference type="InterPro" id="IPR050563">
    <property type="entry name" value="4-hydroxybenzoyl-CoA_TE"/>
</dbReference>
<protein>
    <submittedName>
        <fullName evidence="3">Acyl-CoA thioesterase</fullName>
    </submittedName>
</protein>
<dbReference type="Gene3D" id="3.10.129.10">
    <property type="entry name" value="Hotdog Thioesterase"/>
    <property type="match status" value="1"/>
</dbReference>
<name>A0A3D8J1H9_9HELI</name>
<evidence type="ECO:0000313" key="3">
    <source>
        <dbReference type="EMBL" id="RDU70631.1"/>
    </source>
</evidence>
<dbReference type="SUPFAM" id="SSF54637">
    <property type="entry name" value="Thioesterase/thiol ester dehydrase-isomerase"/>
    <property type="match status" value="1"/>
</dbReference>
<keyword evidence="2" id="KW-0378">Hydrolase</keyword>
<evidence type="ECO:0000256" key="2">
    <source>
        <dbReference type="ARBA" id="ARBA00022801"/>
    </source>
</evidence>
<keyword evidence="4" id="KW-1185">Reference proteome</keyword>
<dbReference type="CDD" id="cd00586">
    <property type="entry name" value="4HBT"/>
    <property type="match status" value="1"/>
</dbReference>
<dbReference type="Proteomes" id="UP000256424">
    <property type="component" value="Unassembled WGS sequence"/>
</dbReference>
<gene>
    <name evidence="3" type="ORF">CQA66_07920</name>
</gene>
<dbReference type="EMBL" id="NXLW01000018">
    <property type="protein sequence ID" value="RDU70631.1"/>
    <property type="molecule type" value="Genomic_DNA"/>
</dbReference>
<comment type="similarity">
    <text evidence="1">Belongs to the 4-hydroxybenzoyl-CoA thioesterase family.</text>
</comment>
<sequence>MKVNTLSDFVFYDNTDCGGIMYHADYITVCERARSILFFRQDAFPCAHEFPANDGFVVKNIESHFLAPLKLGDYYEVRTQVCAIKNTSLILQHEIYRIKEIGSPAQAPLLTFRMSVVMVYVDRDKKPKRIPQRLRDIFSLLPAN</sequence>
<dbReference type="Pfam" id="PF13279">
    <property type="entry name" value="4HBT_2"/>
    <property type="match status" value="1"/>
</dbReference>
<reference evidence="3 4" key="1">
    <citation type="submission" date="2018-04" db="EMBL/GenBank/DDBJ databases">
        <title>Novel Campyloabacter and Helicobacter Species and Strains.</title>
        <authorList>
            <person name="Mannion A.J."/>
            <person name="Shen Z."/>
            <person name="Fox J.G."/>
        </authorList>
    </citation>
    <scope>NUCLEOTIDE SEQUENCE [LARGE SCALE GENOMIC DNA]</scope>
    <source>
        <strain evidence="3 4">MIT 97-5075</strain>
    </source>
</reference>
<evidence type="ECO:0000256" key="1">
    <source>
        <dbReference type="ARBA" id="ARBA00005953"/>
    </source>
</evidence>
<accession>A0A3D8J1H9</accession>
<dbReference type="RefSeq" id="WP_104763109.1">
    <property type="nucleotide sequence ID" value="NZ_FZPM01000014.1"/>
</dbReference>
<dbReference type="OrthoDB" id="9808429at2"/>
<evidence type="ECO:0000313" key="4">
    <source>
        <dbReference type="Proteomes" id="UP000256424"/>
    </source>
</evidence>
<organism evidence="3 4">
    <name type="scientific">Helicobacter aurati</name>
    <dbReference type="NCBI Taxonomy" id="137778"/>
    <lineage>
        <taxon>Bacteria</taxon>
        <taxon>Pseudomonadati</taxon>
        <taxon>Campylobacterota</taxon>
        <taxon>Epsilonproteobacteria</taxon>
        <taxon>Campylobacterales</taxon>
        <taxon>Helicobacteraceae</taxon>
        <taxon>Helicobacter</taxon>
    </lineage>
</organism>
<dbReference type="PIRSF" id="PIRSF003230">
    <property type="entry name" value="YbgC"/>
    <property type="match status" value="1"/>
</dbReference>
<dbReference type="PANTHER" id="PTHR31793:SF37">
    <property type="entry name" value="ACYL-COA THIOESTER HYDROLASE YBGC"/>
    <property type="match status" value="1"/>
</dbReference>
<dbReference type="InterPro" id="IPR006684">
    <property type="entry name" value="YbgC/YbaW"/>
</dbReference>
<proteinExistence type="inferred from homology"/>
<dbReference type="GO" id="GO:0047617">
    <property type="term" value="F:fatty acyl-CoA hydrolase activity"/>
    <property type="evidence" value="ECO:0007669"/>
    <property type="project" value="TreeGrafter"/>
</dbReference>
<dbReference type="AlphaFoldDB" id="A0A3D8J1H9"/>
<dbReference type="PANTHER" id="PTHR31793">
    <property type="entry name" value="4-HYDROXYBENZOYL-COA THIOESTERASE FAMILY MEMBER"/>
    <property type="match status" value="1"/>
</dbReference>
<dbReference type="InterPro" id="IPR029069">
    <property type="entry name" value="HotDog_dom_sf"/>
</dbReference>